<dbReference type="NCBIfam" id="NF008035">
    <property type="entry name" value="PRK10767.1"/>
    <property type="match status" value="1"/>
</dbReference>
<feature type="binding site" evidence="14">
    <location>
        <position position="202"/>
    </location>
    <ligand>
        <name>Zn(2+)</name>
        <dbReference type="ChEBI" id="CHEBI:29105"/>
        <label>1</label>
    </ligand>
</feature>
<comment type="cofactor">
    <cofactor evidence="14">
        <name>Zn(2+)</name>
        <dbReference type="ChEBI" id="CHEBI:29105"/>
    </cofactor>
    <text evidence="14">Binds 2 Zn(2+) ions per monomer.</text>
</comment>
<evidence type="ECO:0000256" key="12">
    <source>
        <dbReference type="ARBA" id="ARBA00061004"/>
    </source>
</evidence>
<dbReference type="InterPro" id="IPR018253">
    <property type="entry name" value="DnaJ_domain_CS"/>
</dbReference>
<organism evidence="18 19">
    <name type="scientific">Desulfonema magnum</name>
    <dbReference type="NCBI Taxonomy" id="45655"/>
    <lineage>
        <taxon>Bacteria</taxon>
        <taxon>Pseudomonadati</taxon>
        <taxon>Thermodesulfobacteriota</taxon>
        <taxon>Desulfobacteria</taxon>
        <taxon>Desulfobacterales</taxon>
        <taxon>Desulfococcaceae</taxon>
        <taxon>Desulfonema</taxon>
    </lineage>
</organism>
<dbReference type="InterPro" id="IPR008971">
    <property type="entry name" value="HSP40/DnaJ_pept-bd"/>
</dbReference>
<evidence type="ECO:0000256" key="1">
    <source>
        <dbReference type="ARBA" id="ARBA00004496"/>
    </source>
</evidence>
<keyword evidence="4 14" id="KW-0235">DNA replication</keyword>
<feature type="binding site" evidence="14">
    <location>
        <position position="146"/>
    </location>
    <ligand>
        <name>Zn(2+)</name>
        <dbReference type="ChEBI" id="CHEBI:29105"/>
        <label>1</label>
    </ligand>
</feature>
<dbReference type="FunFam" id="2.10.230.10:FF:000002">
    <property type="entry name" value="Molecular chaperone DnaJ"/>
    <property type="match status" value="1"/>
</dbReference>
<protein>
    <recommendedName>
        <fullName evidence="13 14">Chaperone protein DnaJ</fullName>
    </recommendedName>
</protein>
<dbReference type="CDD" id="cd10747">
    <property type="entry name" value="DnaJ_C"/>
    <property type="match status" value="1"/>
</dbReference>
<comment type="function">
    <text evidence="11 14">Participates actively in the response to hyperosmotic and heat shock by preventing the aggregation of stress-denatured proteins and by disaggregating proteins, also in an autonomous, DnaK-independent fashion. Unfolded proteins bind initially to DnaJ; upon interaction with the DnaJ-bound protein, DnaK hydrolyzes its bound ATP, resulting in the formation of a stable complex. GrpE releases ADP from DnaK; ATP binding to DnaK triggers the release of the substrate protein, thus completing the reaction cycle. Several rounds of ATP-dependent interactions between DnaJ, DnaK and GrpE are required for fully efficient folding. Also involved, together with DnaK and GrpE, in the DNA replication of plasmids through activation of initiation proteins.</text>
</comment>
<evidence type="ECO:0000259" key="16">
    <source>
        <dbReference type="PROSITE" id="PS50076"/>
    </source>
</evidence>
<evidence type="ECO:0000313" key="19">
    <source>
        <dbReference type="Proteomes" id="UP000663722"/>
    </source>
</evidence>
<feature type="binding site" evidence="14">
    <location>
        <position position="149"/>
    </location>
    <ligand>
        <name>Zn(2+)</name>
        <dbReference type="ChEBI" id="CHEBI:29105"/>
        <label>1</label>
    </ligand>
</feature>
<dbReference type="InterPro" id="IPR036410">
    <property type="entry name" value="HSP_DnaJ_Cys-rich_dom_sf"/>
</dbReference>
<keyword evidence="7 14" id="KW-0863">Zinc-finger</keyword>
<dbReference type="InterPro" id="IPR001305">
    <property type="entry name" value="HSP_DnaJ_Cys-rich_dom"/>
</dbReference>
<evidence type="ECO:0000256" key="5">
    <source>
        <dbReference type="ARBA" id="ARBA00022723"/>
    </source>
</evidence>
<evidence type="ECO:0000256" key="6">
    <source>
        <dbReference type="ARBA" id="ARBA00022737"/>
    </source>
</evidence>
<feature type="zinc finger region" description="CR-type" evidence="15">
    <location>
        <begin position="133"/>
        <end position="211"/>
    </location>
</feature>
<reference evidence="18" key="1">
    <citation type="journal article" date="2021" name="Microb. Physiol.">
        <title>Proteogenomic Insights into the Physiology of Marine, Sulfate-Reducing, Filamentous Desulfonema limicola and Desulfonema magnum.</title>
        <authorList>
            <person name="Schnaars V."/>
            <person name="Wohlbrand L."/>
            <person name="Scheve S."/>
            <person name="Hinrichs C."/>
            <person name="Reinhardt R."/>
            <person name="Rabus R."/>
        </authorList>
    </citation>
    <scope>NUCLEOTIDE SEQUENCE</scope>
    <source>
        <strain evidence="18">4be13</strain>
    </source>
</reference>
<dbReference type="AlphaFoldDB" id="A0A975BFZ7"/>
<dbReference type="SUPFAM" id="SSF57938">
    <property type="entry name" value="DnaJ/Hsp40 cysteine-rich domain"/>
    <property type="match status" value="1"/>
</dbReference>
<name>A0A975BFZ7_9BACT</name>
<dbReference type="PROSITE" id="PS51188">
    <property type="entry name" value="ZF_CR"/>
    <property type="match status" value="1"/>
</dbReference>
<dbReference type="HAMAP" id="MF_01152">
    <property type="entry name" value="DnaJ"/>
    <property type="match status" value="1"/>
</dbReference>
<evidence type="ECO:0000256" key="11">
    <source>
        <dbReference type="ARBA" id="ARBA00053423"/>
    </source>
</evidence>
<dbReference type="NCBIfam" id="NF010887">
    <property type="entry name" value="PRK14294.1"/>
    <property type="match status" value="1"/>
</dbReference>
<dbReference type="Pfam" id="PF01556">
    <property type="entry name" value="DnaJ_C"/>
    <property type="match status" value="1"/>
</dbReference>
<dbReference type="InterPro" id="IPR002939">
    <property type="entry name" value="DnaJ_C"/>
</dbReference>
<dbReference type="CDD" id="cd06257">
    <property type="entry name" value="DnaJ"/>
    <property type="match status" value="1"/>
</dbReference>
<keyword evidence="3 14" id="KW-0963">Cytoplasm</keyword>
<sequence>MSGKQDYYETLGVSRNASESEIKASYRKLAMKYHPDRNPGDKAAEEKFKEAAEAYEVLRDPQKRGIYDQYGHQGLEGSGFSGFGGFEDIFSSFGDIFEDFFGFNTGRRSRSRSQKGNDLRYDMRLSFMEAAFGKETEINVEKMEICPECNSTGCQPGTQPEICQECGGTGQISRTQGFFTVRTTCPHCRGGGQSIAHPCSNCKGAGKVRTSKRVAVKIPGGVDSGSRLRLTGEGEPGAYGGPAGDLYVFIHVERHEFFERDGTNVICQIPISFIQAALGDKIPVPTLQGEKDLEVPKGTQPGDVFRFQGEGIPSLRNGGRGDQLIQVDIKTPTNLTKKQEALLKEFSKLEEGKLGNKLKNMFKGNAARAAR</sequence>
<evidence type="ECO:0000256" key="2">
    <source>
        <dbReference type="ARBA" id="ARBA00011738"/>
    </source>
</evidence>
<keyword evidence="5 14" id="KW-0479">Metal-binding</keyword>
<dbReference type="SUPFAM" id="SSF49493">
    <property type="entry name" value="HSP40/DnaJ peptide-binding domain"/>
    <property type="match status" value="2"/>
</dbReference>
<dbReference type="Gene3D" id="2.60.260.20">
    <property type="entry name" value="Urease metallochaperone UreE, N-terminal domain"/>
    <property type="match status" value="2"/>
</dbReference>
<gene>
    <name evidence="18" type="primary">dnaJ1</name>
    <name evidence="14" type="synonym">dnaJ</name>
    <name evidence="18" type="ORF">dnm_006650</name>
</gene>
<evidence type="ECO:0000256" key="3">
    <source>
        <dbReference type="ARBA" id="ARBA00022490"/>
    </source>
</evidence>
<dbReference type="NCBIfam" id="TIGR02349">
    <property type="entry name" value="DnaJ_bact"/>
    <property type="match status" value="1"/>
</dbReference>
<dbReference type="Gene3D" id="1.10.287.110">
    <property type="entry name" value="DnaJ domain"/>
    <property type="match status" value="1"/>
</dbReference>
<feature type="binding site" evidence="14">
    <location>
        <position position="166"/>
    </location>
    <ligand>
        <name>Zn(2+)</name>
        <dbReference type="ChEBI" id="CHEBI:29105"/>
        <label>2</label>
    </ligand>
</feature>
<keyword evidence="8 14" id="KW-0862">Zinc</keyword>
<evidence type="ECO:0000256" key="8">
    <source>
        <dbReference type="ARBA" id="ARBA00022833"/>
    </source>
</evidence>
<dbReference type="PROSITE" id="PS00636">
    <property type="entry name" value="DNAJ_1"/>
    <property type="match status" value="1"/>
</dbReference>
<dbReference type="PANTHER" id="PTHR43096">
    <property type="entry name" value="DNAJ HOMOLOG 1, MITOCHONDRIAL-RELATED"/>
    <property type="match status" value="1"/>
</dbReference>
<comment type="subunit">
    <text evidence="2 14">Homodimer.</text>
</comment>
<evidence type="ECO:0000313" key="18">
    <source>
        <dbReference type="EMBL" id="QTA84666.1"/>
    </source>
</evidence>
<dbReference type="GO" id="GO:0031072">
    <property type="term" value="F:heat shock protein binding"/>
    <property type="evidence" value="ECO:0007669"/>
    <property type="project" value="InterPro"/>
</dbReference>
<dbReference type="SMART" id="SM00271">
    <property type="entry name" value="DnaJ"/>
    <property type="match status" value="1"/>
</dbReference>
<keyword evidence="9 14" id="KW-0346">Stress response</keyword>
<evidence type="ECO:0000259" key="17">
    <source>
        <dbReference type="PROSITE" id="PS51188"/>
    </source>
</evidence>
<comment type="domain">
    <text evidence="14">The J domain is necessary and sufficient to stimulate DnaK ATPase activity. Zinc center 1 plays an important role in the autonomous, DnaK-independent chaperone activity of DnaJ. Zinc center 2 is essential for interaction with DnaK and for DnaJ activity.</text>
</comment>
<dbReference type="FunFam" id="2.60.260.20:FF:000004">
    <property type="entry name" value="Molecular chaperone DnaJ"/>
    <property type="match status" value="1"/>
</dbReference>
<evidence type="ECO:0000256" key="13">
    <source>
        <dbReference type="ARBA" id="ARBA00067609"/>
    </source>
</evidence>
<evidence type="ECO:0000256" key="4">
    <source>
        <dbReference type="ARBA" id="ARBA00022705"/>
    </source>
</evidence>
<feature type="binding site" evidence="14">
    <location>
        <position position="185"/>
    </location>
    <ligand>
        <name>Zn(2+)</name>
        <dbReference type="ChEBI" id="CHEBI:29105"/>
        <label>2</label>
    </ligand>
</feature>
<dbReference type="EMBL" id="CP061800">
    <property type="protein sequence ID" value="QTA84666.1"/>
    <property type="molecule type" value="Genomic_DNA"/>
</dbReference>
<keyword evidence="6 14" id="KW-0677">Repeat</keyword>
<feature type="domain" description="J" evidence="16">
    <location>
        <begin position="6"/>
        <end position="71"/>
    </location>
</feature>
<evidence type="ECO:0000256" key="15">
    <source>
        <dbReference type="PROSITE-ProRule" id="PRU00546"/>
    </source>
</evidence>
<dbReference type="PANTHER" id="PTHR43096:SF10">
    <property type="entry name" value="CHAPERONE PROTEIN DNAJ A6, CHLOROPLASTIC"/>
    <property type="match status" value="1"/>
</dbReference>
<evidence type="ECO:0000256" key="14">
    <source>
        <dbReference type="HAMAP-Rule" id="MF_01152"/>
    </source>
</evidence>
<dbReference type="KEGG" id="dmm:dnm_006650"/>
<dbReference type="InterPro" id="IPR001623">
    <property type="entry name" value="DnaJ_domain"/>
</dbReference>
<accession>A0A975BFZ7</accession>
<dbReference type="GO" id="GO:0051082">
    <property type="term" value="F:unfolded protein binding"/>
    <property type="evidence" value="ECO:0007669"/>
    <property type="project" value="UniProtKB-UniRule"/>
</dbReference>
<keyword evidence="10 14" id="KW-0143">Chaperone</keyword>
<evidence type="ECO:0000256" key="9">
    <source>
        <dbReference type="ARBA" id="ARBA00023016"/>
    </source>
</evidence>
<dbReference type="GO" id="GO:0005737">
    <property type="term" value="C:cytoplasm"/>
    <property type="evidence" value="ECO:0007669"/>
    <property type="project" value="UniProtKB-SubCell"/>
</dbReference>
<keyword evidence="19" id="KW-1185">Reference proteome</keyword>
<feature type="binding site" evidence="14">
    <location>
        <position position="163"/>
    </location>
    <ligand>
        <name>Zn(2+)</name>
        <dbReference type="ChEBI" id="CHEBI:29105"/>
        <label>2</label>
    </ligand>
</feature>
<dbReference type="GO" id="GO:0005524">
    <property type="term" value="F:ATP binding"/>
    <property type="evidence" value="ECO:0007669"/>
    <property type="project" value="InterPro"/>
</dbReference>
<dbReference type="Pfam" id="PF00226">
    <property type="entry name" value="DnaJ"/>
    <property type="match status" value="1"/>
</dbReference>
<dbReference type="InterPro" id="IPR012724">
    <property type="entry name" value="DnaJ"/>
</dbReference>
<dbReference type="GO" id="GO:0006260">
    <property type="term" value="P:DNA replication"/>
    <property type="evidence" value="ECO:0007669"/>
    <property type="project" value="UniProtKB-KW"/>
</dbReference>
<comment type="caution">
    <text evidence="14">Lacks conserved residue(s) required for the propagation of feature annotation.</text>
</comment>
<dbReference type="Pfam" id="PF00684">
    <property type="entry name" value="DnaJ_CXXCXGXG"/>
    <property type="match status" value="1"/>
</dbReference>
<dbReference type="PRINTS" id="PR00625">
    <property type="entry name" value="JDOMAIN"/>
</dbReference>
<dbReference type="SUPFAM" id="SSF46565">
    <property type="entry name" value="Chaperone J-domain"/>
    <property type="match status" value="1"/>
</dbReference>
<dbReference type="GO" id="GO:0009408">
    <property type="term" value="P:response to heat"/>
    <property type="evidence" value="ECO:0007669"/>
    <property type="project" value="InterPro"/>
</dbReference>
<feature type="binding site" evidence="14">
    <location>
        <position position="188"/>
    </location>
    <ligand>
        <name>Zn(2+)</name>
        <dbReference type="ChEBI" id="CHEBI:29105"/>
        <label>2</label>
    </ligand>
</feature>
<evidence type="ECO:0000256" key="10">
    <source>
        <dbReference type="ARBA" id="ARBA00023186"/>
    </source>
</evidence>
<feature type="binding site" evidence="14">
    <location>
        <position position="199"/>
    </location>
    <ligand>
        <name>Zn(2+)</name>
        <dbReference type="ChEBI" id="CHEBI:29105"/>
        <label>1</label>
    </ligand>
</feature>
<evidence type="ECO:0000256" key="7">
    <source>
        <dbReference type="ARBA" id="ARBA00022771"/>
    </source>
</evidence>
<comment type="subcellular location">
    <subcellularLocation>
        <location evidence="1 14">Cytoplasm</location>
    </subcellularLocation>
</comment>
<comment type="similarity">
    <text evidence="12 14">Belongs to the DnaJ family.</text>
</comment>
<proteinExistence type="inferred from homology"/>
<dbReference type="PROSITE" id="PS50076">
    <property type="entry name" value="DNAJ_2"/>
    <property type="match status" value="1"/>
</dbReference>
<dbReference type="GO" id="GO:0008270">
    <property type="term" value="F:zinc ion binding"/>
    <property type="evidence" value="ECO:0007669"/>
    <property type="project" value="UniProtKB-UniRule"/>
</dbReference>
<dbReference type="CDD" id="cd10719">
    <property type="entry name" value="DnaJ_zf"/>
    <property type="match status" value="1"/>
</dbReference>
<dbReference type="InterPro" id="IPR036869">
    <property type="entry name" value="J_dom_sf"/>
</dbReference>
<dbReference type="Proteomes" id="UP000663722">
    <property type="component" value="Chromosome"/>
</dbReference>
<dbReference type="FunFam" id="1.10.287.110:FF:000034">
    <property type="entry name" value="Chaperone protein DnaJ"/>
    <property type="match status" value="1"/>
</dbReference>
<dbReference type="Gene3D" id="2.10.230.10">
    <property type="entry name" value="Heat shock protein DnaJ, cysteine-rich domain"/>
    <property type="match status" value="1"/>
</dbReference>
<dbReference type="RefSeq" id="WP_207681059.1">
    <property type="nucleotide sequence ID" value="NZ_CP061800.1"/>
</dbReference>
<dbReference type="GO" id="GO:0042026">
    <property type="term" value="P:protein refolding"/>
    <property type="evidence" value="ECO:0007669"/>
    <property type="project" value="TreeGrafter"/>
</dbReference>
<feature type="domain" description="CR-type" evidence="17">
    <location>
        <begin position="133"/>
        <end position="211"/>
    </location>
</feature>